<evidence type="ECO:0000313" key="7">
    <source>
        <dbReference type="Proteomes" id="UP000319004"/>
    </source>
</evidence>
<dbReference type="Gene3D" id="3.40.50.150">
    <property type="entry name" value="Vaccinia Virus protein VP39"/>
    <property type="match status" value="1"/>
</dbReference>
<dbReference type="SMART" id="SM00138">
    <property type="entry name" value="MeTrc"/>
    <property type="match status" value="1"/>
</dbReference>
<keyword evidence="7" id="KW-1185">Reference proteome</keyword>
<dbReference type="SUPFAM" id="SSF53335">
    <property type="entry name" value="S-adenosyl-L-methionine-dependent methyltransferases"/>
    <property type="match status" value="1"/>
</dbReference>
<evidence type="ECO:0000256" key="3">
    <source>
        <dbReference type="ARBA" id="ARBA00022691"/>
    </source>
</evidence>
<dbReference type="OrthoDB" id="288469at2"/>
<organism evidence="6 7">
    <name type="scientific">Stieleria neptunia</name>
    <dbReference type="NCBI Taxonomy" id="2527979"/>
    <lineage>
        <taxon>Bacteria</taxon>
        <taxon>Pseudomonadati</taxon>
        <taxon>Planctomycetota</taxon>
        <taxon>Planctomycetia</taxon>
        <taxon>Pirellulales</taxon>
        <taxon>Pirellulaceae</taxon>
        <taxon>Stieleria</taxon>
    </lineage>
</organism>
<sequence>MGGAENESEFRNLLDWLTKHTGLKFRNDQHRHTMTTLRRLMKAVAVEGFAEFQRSLARNPQLLSDTIDQLTVGETYFFREHQHFEFIRQTVIPDFRARSGHHEPIRTWSAGCATGEEAYSLAIVFTQEHAASTILATDLSTAAIEKAQRAVFRPWSFRGQASDAVRPFVTESEDQFTLSPRITRRVQFQRLNLASNTYPSSANGTCNMDLILCRNVLIYFGSETVGEISRRLFACLAPGGWLITASGDPQLVQHADYEVVACDQGVFYRRPRHAESASKTTAGSRLPTRPASDLEALHRATESPLANSLPANSLPANSLPANSLPANSLPANSLPANTAPANSLQAESALRPSVQPVANHAGSVTTWDTDGASRGAGSSRDLLDDSDACLAEIKRVAATDPIRALEICRPAAERHPLVEELHYLHGVLLADADQPLMALESIRKAIFLNRSSVMSHFLFASIQNRQGQYGSAHKHFRRVCELCALGNPNEVLPMSNGETVAEIAVAAQSQLARLESRRDP</sequence>
<dbReference type="InterPro" id="IPR011990">
    <property type="entry name" value="TPR-like_helical_dom_sf"/>
</dbReference>
<dbReference type="PANTHER" id="PTHR24422:SF19">
    <property type="entry name" value="CHEMOTAXIS PROTEIN METHYLTRANSFERASE"/>
    <property type="match status" value="1"/>
</dbReference>
<accession>A0A518HT23</accession>
<gene>
    <name evidence="6" type="primary">cheR2_2</name>
    <name evidence="6" type="ORF">Enr13x_38600</name>
</gene>
<feature type="compositionally biased region" description="Polar residues" evidence="4">
    <location>
        <begin position="330"/>
        <end position="346"/>
    </location>
</feature>
<dbReference type="AlphaFoldDB" id="A0A518HT23"/>
<feature type="domain" description="CheR-type methyltransferase" evidence="5">
    <location>
        <begin position="1"/>
        <end position="273"/>
    </location>
</feature>
<dbReference type="InterPro" id="IPR029063">
    <property type="entry name" value="SAM-dependent_MTases_sf"/>
</dbReference>
<evidence type="ECO:0000259" key="5">
    <source>
        <dbReference type="PROSITE" id="PS50123"/>
    </source>
</evidence>
<proteinExistence type="predicted"/>
<dbReference type="Pfam" id="PF01739">
    <property type="entry name" value="CheR"/>
    <property type="match status" value="1"/>
</dbReference>
<feature type="region of interest" description="Disordered" evidence="4">
    <location>
        <begin position="359"/>
        <end position="381"/>
    </location>
</feature>
<evidence type="ECO:0000256" key="4">
    <source>
        <dbReference type="SAM" id="MobiDB-lite"/>
    </source>
</evidence>
<dbReference type="PROSITE" id="PS50123">
    <property type="entry name" value="CHER"/>
    <property type="match status" value="1"/>
</dbReference>
<dbReference type="SUPFAM" id="SSF48452">
    <property type="entry name" value="TPR-like"/>
    <property type="match status" value="1"/>
</dbReference>
<dbReference type="GO" id="GO:0032259">
    <property type="term" value="P:methylation"/>
    <property type="evidence" value="ECO:0007669"/>
    <property type="project" value="UniProtKB-KW"/>
</dbReference>
<dbReference type="SUPFAM" id="SSF47757">
    <property type="entry name" value="Chemotaxis receptor methyltransferase CheR, N-terminal domain"/>
    <property type="match status" value="1"/>
</dbReference>
<reference evidence="6 7" key="1">
    <citation type="submission" date="2019-03" db="EMBL/GenBank/DDBJ databases">
        <title>Deep-cultivation of Planctomycetes and their phenomic and genomic characterization uncovers novel biology.</title>
        <authorList>
            <person name="Wiegand S."/>
            <person name="Jogler M."/>
            <person name="Boedeker C."/>
            <person name="Pinto D."/>
            <person name="Vollmers J."/>
            <person name="Rivas-Marin E."/>
            <person name="Kohn T."/>
            <person name="Peeters S.H."/>
            <person name="Heuer A."/>
            <person name="Rast P."/>
            <person name="Oberbeckmann S."/>
            <person name="Bunk B."/>
            <person name="Jeske O."/>
            <person name="Meyerdierks A."/>
            <person name="Storesund J.E."/>
            <person name="Kallscheuer N."/>
            <person name="Luecker S."/>
            <person name="Lage O.M."/>
            <person name="Pohl T."/>
            <person name="Merkel B.J."/>
            <person name="Hornburger P."/>
            <person name="Mueller R.-W."/>
            <person name="Bruemmer F."/>
            <person name="Labrenz M."/>
            <person name="Spormann A.M."/>
            <person name="Op den Camp H."/>
            <person name="Overmann J."/>
            <person name="Amann R."/>
            <person name="Jetten M.S.M."/>
            <person name="Mascher T."/>
            <person name="Medema M.H."/>
            <person name="Devos D.P."/>
            <person name="Kaster A.-K."/>
            <person name="Ovreas L."/>
            <person name="Rohde M."/>
            <person name="Galperin M.Y."/>
            <person name="Jogler C."/>
        </authorList>
    </citation>
    <scope>NUCLEOTIDE SEQUENCE [LARGE SCALE GENOMIC DNA]</scope>
    <source>
        <strain evidence="6 7">Enr13</strain>
    </source>
</reference>
<dbReference type="KEGG" id="snep:Enr13x_38600"/>
<dbReference type="PANTHER" id="PTHR24422">
    <property type="entry name" value="CHEMOTAXIS PROTEIN METHYLTRANSFERASE"/>
    <property type="match status" value="1"/>
</dbReference>
<keyword evidence="1 6" id="KW-0489">Methyltransferase</keyword>
<dbReference type="GO" id="GO:0008983">
    <property type="term" value="F:protein-glutamate O-methyltransferase activity"/>
    <property type="evidence" value="ECO:0007669"/>
    <property type="project" value="UniProtKB-EC"/>
</dbReference>
<protein>
    <submittedName>
        <fullName evidence="6">Chemotaxis protein methyltransferase Cher2</fullName>
        <ecNumber evidence="6">2.1.1.80</ecNumber>
    </submittedName>
</protein>
<feature type="region of interest" description="Disordered" evidence="4">
    <location>
        <begin position="330"/>
        <end position="349"/>
    </location>
</feature>
<keyword evidence="3" id="KW-0949">S-adenosyl-L-methionine</keyword>
<dbReference type="Proteomes" id="UP000319004">
    <property type="component" value="Chromosome"/>
</dbReference>
<name>A0A518HT23_9BACT</name>
<dbReference type="InterPro" id="IPR022642">
    <property type="entry name" value="CheR_C"/>
</dbReference>
<keyword evidence="2 6" id="KW-0808">Transferase</keyword>
<dbReference type="Gene3D" id="1.25.40.10">
    <property type="entry name" value="Tetratricopeptide repeat domain"/>
    <property type="match status" value="1"/>
</dbReference>
<evidence type="ECO:0000256" key="2">
    <source>
        <dbReference type="ARBA" id="ARBA00022679"/>
    </source>
</evidence>
<dbReference type="PRINTS" id="PR00996">
    <property type="entry name" value="CHERMTFRASE"/>
</dbReference>
<evidence type="ECO:0000313" key="6">
    <source>
        <dbReference type="EMBL" id="QDV43999.1"/>
    </source>
</evidence>
<dbReference type="InterPro" id="IPR000780">
    <property type="entry name" value="CheR_MeTrfase"/>
</dbReference>
<dbReference type="EMBL" id="CP037423">
    <property type="protein sequence ID" value="QDV43999.1"/>
    <property type="molecule type" value="Genomic_DNA"/>
</dbReference>
<evidence type="ECO:0000256" key="1">
    <source>
        <dbReference type="ARBA" id="ARBA00022603"/>
    </source>
</evidence>
<dbReference type="EC" id="2.1.1.80" evidence="6"/>
<dbReference type="InterPro" id="IPR050903">
    <property type="entry name" value="Bact_Chemotaxis_MeTrfase"/>
</dbReference>